<organism evidence="3 4">
    <name type="scientific">Pseudomonas fluorescens</name>
    <dbReference type="NCBI Taxonomy" id="294"/>
    <lineage>
        <taxon>Bacteria</taxon>
        <taxon>Pseudomonadati</taxon>
        <taxon>Pseudomonadota</taxon>
        <taxon>Gammaproteobacteria</taxon>
        <taxon>Pseudomonadales</taxon>
        <taxon>Pseudomonadaceae</taxon>
        <taxon>Pseudomonas</taxon>
    </lineage>
</organism>
<evidence type="ECO:0000313" key="4">
    <source>
        <dbReference type="Proteomes" id="UP000233564"/>
    </source>
</evidence>
<keyword evidence="1" id="KW-0472">Membrane</keyword>
<dbReference type="NCBIfam" id="NF038239">
    <property type="entry name" value="T6SS_TssL_short"/>
    <property type="match status" value="1"/>
</dbReference>
<accession>A0A2N1DZB4</accession>
<dbReference type="InterPro" id="IPR017732">
    <property type="entry name" value="T4/T6SS_DotU"/>
</dbReference>
<sequence length="227" mass="25368">MNLTASKERTAMAVDIDALLQDSYLLVVELRQGASVPRSQDLSQLCVKQVEHVRQQLKVAGLSQRSIDHISHAQCALLDETVLTCAKDDAHAFWASEPLQTKFFNRNQAGEFLYEDMRDVLREPAPDRHVLTAFQRVLMLGFRGRYRDLSDPEREQLLVDLSARITPLRVSQSLMTQANGSELIAGLAWLRSPLVHVVAVGMTLTAIWWGLDHLLSDAVASLLPDQG</sequence>
<dbReference type="RefSeq" id="WP_101220863.1">
    <property type="nucleotide sequence ID" value="NZ_KZ478012.1"/>
</dbReference>
<dbReference type="Pfam" id="PF09850">
    <property type="entry name" value="DotU"/>
    <property type="match status" value="1"/>
</dbReference>
<dbReference type="Proteomes" id="UP000233564">
    <property type="component" value="Unassembled WGS sequence"/>
</dbReference>
<protein>
    <submittedName>
        <fullName evidence="3">Type IV secretion protein DotU</fullName>
    </submittedName>
</protein>
<keyword evidence="1" id="KW-0812">Transmembrane</keyword>
<reference evidence="3 4" key="1">
    <citation type="submission" date="2017-08" db="EMBL/GenBank/DDBJ databases">
        <authorList>
            <person name="de Groot N.N."/>
        </authorList>
    </citation>
    <scope>NUCLEOTIDE SEQUENCE [LARGE SCALE GENOMIC DNA]</scope>
    <source>
        <strain evidence="3 4">PfR 37</strain>
    </source>
</reference>
<dbReference type="PANTHER" id="PTHR38033">
    <property type="entry name" value="MEMBRANE PROTEIN-RELATED"/>
    <property type="match status" value="1"/>
</dbReference>
<dbReference type="AlphaFoldDB" id="A0A2N1DZB4"/>
<comment type="caution">
    <text evidence="3">The sequence shown here is derived from an EMBL/GenBank/DDBJ whole genome shotgun (WGS) entry which is preliminary data.</text>
</comment>
<dbReference type="EMBL" id="NVXX01000036">
    <property type="protein sequence ID" value="PKH17492.1"/>
    <property type="molecule type" value="Genomic_DNA"/>
</dbReference>
<proteinExistence type="predicted"/>
<evidence type="ECO:0000313" key="3">
    <source>
        <dbReference type="EMBL" id="PKH17492.1"/>
    </source>
</evidence>
<gene>
    <name evidence="3" type="ORF">CIB54_21205</name>
</gene>
<feature type="domain" description="Type IV / VI secretion system DotU" evidence="2">
    <location>
        <begin position="16"/>
        <end position="213"/>
    </location>
</feature>
<keyword evidence="1" id="KW-1133">Transmembrane helix</keyword>
<dbReference type="Gene3D" id="1.25.40.590">
    <property type="entry name" value="Type IV / VI secretion system, DotU"/>
    <property type="match status" value="1"/>
</dbReference>
<evidence type="ECO:0000259" key="2">
    <source>
        <dbReference type="Pfam" id="PF09850"/>
    </source>
</evidence>
<evidence type="ECO:0000256" key="1">
    <source>
        <dbReference type="SAM" id="Phobius"/>
    </source>
</evidence>
<feature type="transmembrane region" description="Helical" evidence="1">
    <location>
        <begin position="194"/>
        <end position="211"/>
    </location>
</feature>
<dbReference type="NCBIfam" id="TIGR03349">
    <property type="entry name" value="IV_VI_DotU"/>
    <property type="match status" value="1"/>
</dbReference>
<name>A0A2N1DZB4_PSEFL</name>
<dbReference type="PANTHER" id="PTHR38033:SF1">
    <property type="entry name" value="DOTU FAMILY TYPE IV_VI SECRETION SYSTEM PROTEIN"/>
    <property type="match status" value="1"/>
</dbReference>
<dbReference type="InterPro" id="IPR038522">
    <property type="entry name" value="T4/T6SS_DotU_sf"/>
</dbReference>